<dbReference type="GO" id="GO:0005783">
    <property type="term" value="C:endoplasmic reticulum"/>
    <property type="evidence" value="ECO:0007669"/>
    <property type="project" value="TreeGrafter"/>
</dbReference>
<evidence type="ECO:0000313" key="3">
    <source>
        <dbReference type="Proteomes" id="UP001301350"/>
    </source>
</evidence>
<protein>
    <submittedName>
        <fullName evidence="2">Uncharacterized protein</fullName>
    </submittedName>
</protein>
<feature type="compositionally biased region" description="Low complexity" evidence="1">
    <location>
        <begin position="754"/>
        <end position="769"/>
    </location>
</feature>
<feature type="compositionally biased region" description="Low complexity" evidence="1">
    <location>
        <begin position="632"/>
        <end position="644"/>
    </location>
</feature>
<sequence>MGESTTGEAGVPTAATGEEREVKVAATASSSSVMTTVDKAPAAPATDAEPPSRRPSDKAPRGGRAPLPPLRLEDVPATRVKRYPRPSLEAVKQKEAALRAEMERVRARVEAASGTGRRVREIRAKYDAELRAAKTAFDECVGQVRTYIDAKRALQEQIRSLSGGNAVVNTAGASSSSAMPAKYRTVDEVDARIAALEEQQAHSTLTLAEEKRLIAELSHLRFTARKEAQVHEQGREAERARKDEAKRARDELEAERREMDRSIDETRRQADRKKEALNAVRARIDKEIEQARASVQSVDMRAEHERLAQLRQEVDALWKQFKAEDQQWRENEQIWWAQEQLARQERREAELAQRAAEQLARETELAAMGPPDPYAEHRANCDRLIRWLCSVLPPESDGVRRAQQALQGTAEETATAGEGAAAGAGSMLGADPARPPPRDVRAPLEGFRAIGKAAPAASSSGDGGDTEDVLLAERAPLRRPKGRRARQAPAASAATSDRAAGGRRGGAAAAAALELRPAYLEAFAQIDVPVPGGVNEAPDCLEQLLAKRTELAQRSEEAIRAERARMEARMQMLASGQLPPPERSAPSGAEAVPMASAPVHRRSSSGGGSSSSNAHLAGEHRAGAATRPMPEAPANTAAAANSRARAPHSFSDDDFLALCSPNGGVSKTAGIPPGVWASRNSSSSSLNAVAGSIASERSVDVDDAAQAVVHAVTSNAVAAAAAAAAAAASAHTTAGAAHHDHPRPALPTIATPSEATAATKPPTAAAAVPDPAPPMNGVSATAAVPCSSSHTTTTTTTSTTP</sequence>
<dbReference type="Proteomes" id="UP001301350">
    <property type="component" value="Unassembled WGS sequence"/>
</dbReference>
<gene>
    <name evidence="2" type="ORF">CDCA_CDCA19G4728</name>
</gene>
<feature type="compositionally biased region" description="Low complexity" evidence="1">
    <location>
        <begin position="402"/>
        <end position="425"/>
    </location>
</feature>
<dbReference type="GO" id="GO:0003729">
    <property type="term" value="F:mRNA binding"/>
    <property type="evidence" value="ECO:0007669"/>
    <property type="project" value="TreeGrafter"/>
</dbReference>
<feature type="region of interest" description="Disordered" evidence="1">
    <location>
        <begin position="754"/>
        <end position="801"/>
    </location>
</feature>
<feature type="region of interest" description="Disordered" evidence="1">
    <location>
        <begin position="400"/>
        <end position="442"/>
    </location>
</feature>
<reference evidence="2 3" key="1">
    <citation type="submission" date="2022-07" db="EMBL/GenBank/DDBJ databases">
        <title>Genome-wide signatures of adaptation to extreme environments.</title>
        <authorList>
            <person name="Cho C.H."/>
            <person name="Yoon H.S."/>
        </authorList>
    </citation>
    <scope>NUCLEOTIDE SEQUENCE [LARGE SCALE GENOMIC DNA]</scope>
    <source>
        <strain evidence="2 3">DBV 063 E5</strain>
    </source>
</reference>
<proteinExistence type="predicted"/>
<feature type="region of interest" description="Disordered" evidence="1">
    <location>
        <begin position="473"/>
        <end position="501"/>
    </location>
</feature>
<dbReference type="GO" id="GO:1990904">
    <property type="term" value="C:ribonucleoprotein complex"/>
    <property type="evidence" value="ECO:0007669"/>
    <property type="project" value="TreeGrafter"/>
</dbReference>
<dbReference type="PANTHER" id="PTHR31027">
    <property type="entry name" value="NUCLEAR SEGREGATION PROTEIN BFR1"/>
    <property type="match status" value="1"/>
</dbReference>
<dbReference type="GO" id="GO:0042175">
    <property type="term" value="C:nuclear outer membrane-endoplasmic reticulum membrane network"/>
    <property type="evidence" value="ECO:0007669"/>
    <property type="project" value="TreeGrafter"/>
</dbReference>
<name>A0AAV9J2X7_CYACA</name>
<feature type="compositionally biased region" description="Low complexity" evidence="1">
    <location>
        <begin position="787"/>
        <end position="801"/>
    </location>
</feature>
<comment type="caution">
    <text evidence="2">The sequence shown here is derived from an EMBL/GenBank/DDBJ whole genome shotgun (WGS) entry which is preliminary data.</text>
</comment>
<dbReference type="EMBL" id="JANCYW010000019">
    <property type="protein sequence ID" value="KAK4538703.1"/>
    <property type="molecule type" value="Genomic_DNA"/>
</dbReference>
<evidence type="ECO:0000313" key="2">
    <source>
        <dbReference type="EMBL" id="KAK4538703.1"/>
    </source>
</evidence>
<dbReference type="AlphaFoldDB" id="A0AAV9J2X7"/>
<feature type="region of interest" description="Disordered" evidence="1">
    <location>
        <begin position="226"/>
        <end position="275"/>
    </location>
</feature>
<dbReference type="InterPro" id="IPR039604">
    <property type="entry name" value="Bfr1"/>
</dbReference>
<dbReference type="GO" id="GO:0008298">
    <property type="term" value="P:intracellular mRNA localization"/>
    <property type="evidence" value="ECO:0007669"/>
    <property type="project" value="TreeGrafter"/>
</dbReference>
<feature type="compositionally biased region" description="Basic residues" evidence="1">
    <location>
        <begin position="477"/>
        <end position="486"/>
    </location>
</feature>
<feature type="region of interest" description="Disordered" evidence="1">
    <location>
        <begin position="1"/>
        <end position="86"/>
    </location>
</feature>
<accession>A0AAV9J2X7</accession>
<feature type="compositionally biased region" description="Low complexity" evidence="1">
    <location>
        <begin position="487"/>
        <end position="499"/>
    </location>
</feature>
<feature type="compositionally biased region" description="Basic and acidic residues" evidence="1">
    <location>
        <begin position="50"/>
        <end position="60"/>
    </location>
</feature>
<keyword evidence="3" id="KW-1185">Reference proteome</keyword>
<feature type="compositionally biased region" description="Low complexity" evidence="1">
    <location>
        <begin position="24"/>
        <end position="49"/>
    </location>
</feature>
<dbReference type="PANTHER" id="PTHR31027:SF2">
    <property type="entry name" value="LEBERCILIN DOMAIN-CONTAINING PROTEIN"/>
    <property type="match status" value="1"/>
</dbReference>
<organism evidence="2 3">
    <name type="scientific">Cyanidium caldarium</name>
    <name type="common">Red alga</name>
    <dbReference type="NCBI Taxonomy" id="2771"/>
    <lineage>
        <taxon>Eukaryota</taxon>
        <taxon>Rhodophyta</taxon>
        <taxon>Bangiophyceae</taxon>
        <taxon>Cyanidiales</taxon>
        <taxon>Cyanidiaceae</taxon>
        <taxon>Cyanidium</taxon>
    </lineage>
</organism>
<feature type="region of interest" description="Disordered" evidence="1">
    <location>
        <begin position="575"/>
        <end position="647"/>
    </location>
</feature>
<evidence type="ECO:0000256" key="1">
    <source>
        <dbReference type="SAM" id="MobiDB-lite"/>
    </source>
</evidence>